<dbReference type="Proteomes" id="UP001257914">
    <property type="component" value="Unassembled WGS sequence"/>
</dbReference>
<organism evidence="1 2">
    <name type="scientific">Psychrosphaera aquimarina</name>
    <dbReference type="NCBI Taxonomy" id="2044854"/>
    <lineage>
        <taxon>Bacteria</taxon>
        <taxon>Pseudomonadati</taxon>
        <taxon>Pseudomonadota</taxon>
        <taxon>Gammaproteobacteria</taxon>
        <taxon>Alteromonadales</taxon>
        <taxon>Pseudoalteromonadaceae</taxon>
        <taxon>Psychrosphaera</taxon>
    </lineage>
</organism>
<proteinExistence type="predicted"/>
<sequence length="172" mass="20172">MNDHGSAVAIELLFNNKRLSGFAIAPDEYYWSCLNIFECDKSELTYDDVKYTSVNELPENTFLHFPCSISIYKYCDTISIGFINSELHFRFAMSYNLSTWDENINFRGFFELLHDDIQQSKHLKVSDCYHDEQDYLLEVEFNGDMSESINNQVELVLNTVLEFHKFNVKNVI</sequence>
<gene>
    <name evidence="1" type="ORF">RT723_16410</name>
</gene>
<evidence type="ECO:0000313" key="1">
    <source>
        <dbReference type="EMBL" id="MDU0114544.1"/>
    </source>
</evidence>
<reference evidence="1 2" key="1">
    <citation type="submission" date="2023-10" db="EMBL/GenBank/DDBJ databases">
        <title>Psychrosphaera aquimaarina strain SW33 isolated from seawater.</title>
        <authorList>
            <person name="Bayburt H."/>
            <person name="Kim J.M."/>
            <person name="Choi B.J."/>
            <person name="Jeon C.O."/>
        </authorList>
    </citation>
    <scope>NUCLEOTIDE SEQUENCE [LARGE SCALE GENOMIC DNA]</scope>
    <source>
        <strain evidence="1 2">KCTC 52743</strain>
    </source>
</reference>
<dbReference type="EMBL" id="JAWCUA010000010">
    <property type="protein sequence ID" value="MDU0114544.1"/>
    <property type="molecule type" value="Genomic_DNA"/>
</dbReference>
<evidence type="ECO:0000313" key="2">
    <source>
        <dbReference type="Proteomes" id="UP001257914"/>
    </source>
</evidence>
<protein>
    <submittedName>
        <fullName evidence="1">Uncharacterized protein</fullName>
    </submittedName>
</protein>
<keyword evidence="2" id="KW-1185">Reference proteome</keyword>
<name>A0ABU3R4E1_9GAMM</name>
<dbReference type="RefSeq" id="WP_315948214.1">
    <property type="nucleotide sequence ID" value="NZ_JAWCUA010000010.1"/>
</dbReference>
<accession>A0ABU3R4E1</accession>
<comment type="caution">
    <text evidence="1">The sequence shown here is derived from an EMBL/GenBank/DDBJ whole genome shotgun (WGS) entry which is preliminary data.</text>
</comment>